<reference evidence="3" key="1">
    <citation type="submission" date="2022-07" db="EMBL/GenBank/DDBJ databases">
        <authorList>
            <person name="Macas J."/>
            <person name="Novak P."/>
            <person name="Neumann P."/>
        </authorList>
    </citation>
    <scope>NUCLEOTIDE SEQUENCE</scope>
</reference>
<dbReference type="InterPro" id="IPR004252">
    <property type="entry name" value="Probable_transposase_24"/>
</dbReference>
<dbReference type="Pfam" id="PF03004">
    <property type="entry name" value="Transposase_24"/>
    <property type="match status" value="1"/>
</dbReference>
<evidence type="ECO:0008006" key="5">
    <source>
        <dbReference type="Google" id="ProtNLM"/>
    </source>
</evidence>
<name>A0AAV0DFT7_9ASTE</name>
<evidence type="ECO:0000313" key="3">
    <source>
        <dbReference type="EMBL" id="CAH9099581.1"/>
    </source>
</evidence>
<feature type="region of interest" description="Disordered" evidence="2">
    <location>
        <begin position="57"/>
        <end position="95"/>
    </location>
</feature>
<keyword evidence="4" id="KW-1185">Reference proteome</keyword>
<gene>
    <name evidence="3" type="ORF">CEPIT_LOCUS15008</name>
</gene>
<protein>
    <recommendedName>
        <fullName evidence="5">Transposase, Ptta/En/Spm</fullName>
    </recommendedName>
</protein>
<evidence type="ECO:0000313" key="4">
    <source>
        <dbReference type="Proteomes" id="UP001152523"/>
    </source>
</evidence>
<dbReference type="Proteomes" id="UP001152523">
    <property type="component" value="Unassembled WGS sequence"/>
</dbReference>
<comment type="caution">
    <text evidence="3">The sequence shown here is derived from an EMBL/GenBank/DDBJ whole genome shotgun (WGS) entry which is preliminary data.</text>
</comment>
<evidence type="ECO:0000256" key="2">
    <source>
        <dbReference type="SAM" id="MobiDB-lite"/>
    </source>
</evidence>
<organism evidence="3 4">
    <name type="scientific">Cuscuta epithymum</name>
    <dbReference type="NCBI Taxonomy" id="186058"/>
    <lineage>
        <taxon>Eukaryota</taxon>
        <taxon>Viridiplantae</taxon>
        <taxon>Streptophyta</taxon>
        <taxon>Embryophyta</taxon>
        <taxon>Tracheophyta</taxon>
        <taxon>Spermatophyta</taxon>
        <taxon>Magnoliopsida</taxon>
        <taxon>eudicotyledons</taxon>
        <taxon>Gunneridae</taxon>
        <taxon>Pentapetalae</taxon>
        <taxon>asterids</taxon>
        <taxon>lamiids</taxon>
        <taxon>Solanales</taxon>
        <taxon>Convolvulaceae</taxon>
        <taxon>Cuscuteae</taxon>
        <taxon>Cuscuta</taxon>
        <taxon>Cuscuta subgen. Cuscuta</taxon>
    </lineage>
</organism>
<dbReference type="PANTHER" id="PTHR33144">
    <property type="entry name" value="OS10G0409366 PROTEIN-RELATED"/>
    <property type="match status" value="1"/>
</dbReference>
<feature type="coiled-coil region" evidence="1">
    <location>
        <begin position="551"/>
        <end position="584"/>
    </location>
</feature>
<dbReference type="EMBL" id="CAMAPF010000106">
    <property type="protein sequence ID" value="CAH9099581.1"/>
    <property type="molecule type" value="Genomic_DNA"/>
</dbReference>
<sequence>MEKIKRENLARNLASKRTSAAFGEITPDYEKQRREIIGQNKEKMIALKIADISTSLSSLVDSHNGRKRKEKSSNDPNYVPTIEESNSLNMDEGVNLPKKKKLPKYIAPQSLNRVLRNKQPQGMSKIISKDQNEPVKEVTTLKSKRKSPVIDAVVNMAEYLRKKSGDEVTFQNNNQPPENEVQGHTDISAWTNDEISYSAESDSAQGGKKYQEGNDDDMMDQNIEEFENDGIFMEAVQFTGDEIGDEITGNKIQQRANVVEKEKTTRGPTMMHVVHMREYCIPIILNKFGQPIGPDKATLDEFSSFLGTVARHYDFAPLVESTWLRVPDKDKMWDYVLSKYDVPINGKKWVLSTIGSSWRVHKCRFKNKFCKTYKNDKDRWRNRPKEIPQSDFRVLLKLWNCKDYQNKCSRNKRSRSFQKYNHTAGRESFARIRDRLSQEIALPDSDDDGDGDGDDIPLSVMFEVTRKRTEGRKYKDCNEDTPAKVVEMRNYESQNKDENGAAIDGYSHVMSKEIDDRPIMRGRGVTKKDLVKGKDNRQPCVMTPDNMNTILSDLRKEFEVENEKKNAEIEQMRKEREIEKQKINLVLSKLVTLIPDLDPTLLGL</sequence>
<evidence type="ECO:0000256" key="1">
    <source>
        <dbReference type="SAM" id="Coils"/>
    </source>
</evidence>
<accession>A0AAV0DFT7</accession>
<keyword evidence="1" id="KW-0175">Coiled coil</keyword>
<proteinExistence type="predicted"/>
<dbReference type="AlphaFoldDB" id="A0AAV0DFT7"/>
<dbReference type="PANTHER" id="PTHR33144:SF16">
    <property type="entry name" value="OS02G0129000 PROTEIN"/>
    <property type="match status" value="1"/>
</dbReference>